<dbReference type="Gene3D" id="3.50.50.60">
    <property type="entry name" value="FAD/NAD(P)-binding domain"/>
    <property type="match status" value="2"/>
</dbReference>
<sequence>MELTRRQILEALLSVPVAASACRKSRAPIAGSIRGPSMDIGHKLRAAAAATPAGEKSRVSVAIVGAGPSGLSAAWRLERLGMTDFVVFDLEGRPGGTSQYGDDAIVPYPWGAHYVPMPSAENRAMVEVLREVGAIVGTDAHGAPVAAEEQLVRAPEERVFYLDRWYEGLYLRAGANETDLEQLRRFQAEIDHFVDLRDGSGRRAFTLPLARSSDDADLTSLDRVSMSDWLASRGFTSPRLRWWVDYACRDDYGLLAEGTSAWAGIFYFASRAQGKGESAAPLLSWPNGNGRLVEHLAGVTGTRLRVGHLVMDLAPHETGVDLTVFDTTANELRAWTADHVVFAAPKFTAAHVIRPWREHPPEHLRELDYGAWMVANVHLKGRPPSRGFPMAWDNVLYDSPSLGYVVATHQGLRDYGPTVWTYYYPFTGSSPREGRERLLALDHAACCDVIVTDLSRAHRDLTKYIERIDVFRWGHAMARPRVGHLWSGARTRRAEPLARIHFAHSDLSGIGLFEEAQYWGVHAAEAILRERGRTIASLYG</sequence>
<evidence type="ECO:0000313" key="2">
    <source>
        <dbReference type="EMBL" id="WXB08697.1"/>
    </source>
</evidence>
<dbReference type="PROSITE" id="PS51257">
    <property type="entry name" value="PROKAR_LIPOPROTEIN"/>
    <property type="match status" value="1"/>
</dbReference>
<dbReference type="PRINTS" id="PR00419">
    <property type="entry name" value="ADXRDTASE"/>
</dbReference>
<dbReference type="PANTHER" id="PTHR42923">
    <property type="entry name" value="PROTOPORPHYRINOGEN OXIDASE"/>
    <property type="match status" value="1"/>
</dbReference>
<dbReference type="InterPro" id="IPR050464">
    <property type="entry name" value="Zeta_carotene_desat/Oxidored"/>
</dbReference>
<feature type="domain" description="Amine oxidase" evidence="1">
    <location>
        <begin position="69"/>
        <end position="528"/>
    </location>
</feature>
<evidence type="ECO:0000313" key="3">
    <source>
        <dbReference type="Proteomes" id="UP001374803"/>
    </source>
</evidence>
<protein>
    <submittedName>
        <fullName evidence="2">FAD-dependent oxidoreductase</fullName>
    </submittedName>
</protein>
<gene>
    <name evidence="2" type="ORF">LVJ94_15820</name>
</gene>
<dbReference type="SUPFAM" id="SSF51905">
    <property type="entry name" value="FAD/NAD(P)-binding domain"/>
    <property type="match status" value="1"/>
</dbReference>
<dbReference type="EMBL" id="CP089983">
    <property type="protein sequence ID" value="WXB08697.1"/>
    <property type="molecule type" value="Genomic_DNA"/>
</dbReference>
<reference evidence="2" key="1">
    <citation type="submission" date="2021-12" db="EMBL/GenBank/DDBJ databases">
        <title>Discovery of the Pendulisporaceae a myxobacterial family with distinct sporulation behavior and unique specialized metabolism.</title>
        <authorList>
            <person name="Garcia R."/>
            <person name="Popoff A."/>
            <person name="Bader C.D."/>
            <person name="Loehr J."/>
            <person name="Walesch S."/>
            <person name="Walt C."/>
            <person name="Boldt J."/>
            <person name="Bunk B."/>
            <person name="Haeckl F.J.F.P.J."/>
            <person name="Gunesch A.P."/>
            <person name="Birkelbach J."/>
            <person name="Nuebel U."/>
            <person name="Pietschmann T."/>
            <person name="Bach T."/>
            <person name="Mueller R."/>
        </authorList>
    </citation>
    <scope>NUCLEOTIDE SEQUENCE</scope>
    <source>
        <strain evidence="2">MSr11367</strain>
    </source>
</reference>
<accession>A0ABZ2LIS1</accession>
<dbReference type="InterPro" id="IPR036188">
    <property type="entry name" value="FAD/NAD-bd_sf"/>
</dbReference>
<dbReference type="Pfam" id="PF01593">
    <property type="entry name" value="Amino_oxidase"/>
    <property type="match status" value="1"/>
</dbReference>
<dbReference type="Proteomes" id="UP001374803">
    <property type="component" value="Chromosome"/>
</dbReference>
<keyword evidence="3" id="KW-1185">Reference proteome</keyword>
<dbReference type="PANTHER" id="PTHR42923:SF39">
    <property type="entry name" value="AMINO OXIDASE"/>
    <property type="match status" value="1"/>
</dbReference>
<name>A0ABZ2LIS1_9BACT</name>
<dbReference type="RefSeq" id="WP_394838368.1">
    <property type="nucleotide sequence ID" value="NZ_CP089929.1"/>
</dbReference>
<dbReference type="InterPro" id="IPR002937">
    <property type="entry name" value="Amino_oxidase"/>
</dbReference>
<dbReference type="Gene3D" id="3.90.660.20">
    <property type="entry name" value="Protoporphyrinogen oxidase, mitochondrial, domain 2"/>
    <property type="match status" value="1"/>
</dbReference>
<organism evidence="2 3">
    <name type="scientific">Pendulispora rubella</name>
    <dbReference type="NCBI Taxonomy" id="2741070"/>
    <lineage>
        <taxon>Bacteria</taxon>
        <taxon>Pseudomonadati</taxon>
        <taxon>Myxococcota</taxon>
        <taxon>Myxococcia</taxon>
        <taxon>Myxococcales</taxon>
        <taxon>Sorangiineae</taxon>
        <taxon>Pendulisporaceae</taxon>
        <taxon>Pendulispora</taxon>
    </lineage>
</organism>
<evidence type="ECO:0000259" key="1">
    <source>
        <dbReference type="Pfam" id="PF01593"/>
    </source>
</evidence>
<proteinExistence type="predicted"/>